<sequence length="76" mass="8866">MKHKVIKYFCDKESGVYYMPDSFYICDDYERVILLQQLGIIQVNEEVETLTKPKKATRKKKASDNNATKSQESITD</sequence>
<protein>
    <submittedName>
        <fullName evidence="2">Uncharacterized protein</fullName>
    </submittedName>
</protein>
<dbReference type="AlphaFoldDB" id="A0A285SXQ0"/>
<organism evidence="2 3">
    <name type="scientific">Ureibacillus xyleni</name>
    <dbReference type="NCBI Taxonomy" id="614648"/>
    <lineage>
        <taxon>Bacteria</taxon>
        <taxon>Bacillati</taxon>
        <taxon>Bacillota</taxon>
        <taxon>Bacilli</taxon>
        <taxon>Bacillales</taxon>
        <taxon>Caryophanaceae</taxon>
        <taxon>Ureibacillus</taxon>
    </lineage>
</organism>
<proteinExistence type="predicted"/>
<dbReference type="EMBL" id="OBMQ01000007">
    <property type="protein sequence ID" value="SOC12839.1"/>
    <property type="molecule type" value="Genomic_DNA"/>
</dbReference>
<reference evidence="3" key="1">
    <citation type="submission" date="2017-08" db="EMBL/GenBank/DDBJ databases">
        <authorList>
            <person name="Varghese N."/>
            <person name="Submissions S."/>
        </authorList>
    </citation>
    <scope>NUCLEOTIDE SEQUENCE [LARGE SCALE GENOMIC DNA]</scope>
    <source>
        <strain evidence="3">JC22</strain>
    </source>
</reference>
<dbReference type="Proteomes" id="UP000219636">
    <property type="component" value="Unassembled WGS sequence"/>
</dbReference>
<evidence type="ECO:0000313" key="3">
    <source>
        <dbReference type="Proteomes" id="UP000219636"/>
    </source>
</evidence>
<evidence type="ECO:0000256" key="1">
    <source>
        <dbReference type="SAM" id="MobiDB-lite"/>
    </source>
</evidence>
<dbReference type="RefSeq" id="WP_097073799.1">
    <property type="nucleotide sequence ID" value="NZ_OBMQ01000007.1"/>
</dbReference>
<accession>A0A285SXQ0</accession>
<feature type="region of interest" description="Disordered" evidence="1">
    <location>
        <begin position="52"/>
        <end position="76"/>
    </location>
</feature>
<feature type="compositionally biased region" description="Polar residues" evidence="1">
    <location>
        <begin position="64"/>
        <end position="76"/>
    </location>
</feature>
<feature type="compositionally biased region" description="Basic residues" evidence="1">
    <location>
        <begin position="52"/>
        <end position="61"/>
    </location>
</feature>
<name>A0A285SXQ0_9BACL</name>
<keyword evidence="3" id="KW-1185">Reference proteome</keyword>
<evidence type="ECO:0000313" key="2">
    <source>
        <dbReference type="EMBL" id="SOC12839.1"/>
    </source>
</evidence>
<gene>
    <name evidence="2" type="ORF">SAMN05880501_10760</name>
</gene>